<organism evidence="1 2">
    <name type="scientific">Candidatus Gottesmanbacteria bacterium RBG_13_37_7</name>
    <dbReference type="NCBI Taxonomy" id="1798369"/>
    <lineage>
        <taxon>Bacteria</taxon>
        <taxon>Candidatus Gottesmaniibacteriota</taxon>
    </lineage>
</organism>
<proteinExistence type="predicted"/>
<gene>
    <name evidence="1" type="ORF">A2Y99_01580</name>
</gene>
<dbReference type="EMBL" id="MFIY01000031">
    <property type="protein sequence ID" value="OGF99992.1"/>
    <property type="molecule type" value="Genomic_DNA"/>
</dbReference>
<evidence type="ECO:0000313" key="2">
    <source>
        <dbReference type="Proteomes" id="UP000178230"/>
    </source>
</evidence>
<evidence type="ECO:0000313" key="1">
    <source>
        <dbReference type="EMBL" id="OGF99992.1"/>
    </source>
</evidence>
<reference evidence="1 2" key="1">
    <citation type="journal article" date="2016" name="Nat. Commun.">
        <title>Thousands of microbial genomes shed light on interconnected biogeochemical processes in an aquifer system.</title>
        <authorList>
            <person name="Anantharaman K."/>
            <person name="Brown C.T."/>
            <person name="Hug L.A."/>
            <person name="Sharon I."/>
            <person name="Castelle C.J."/>
            <person name="Probst A.J."/>
            <person name="Thomas B.C."/>
            <person name="Singh A."/>
            <person name="Wilkins M.J."/>
            <person name="Karaoz U."/>
            <person name="Brodie E.L."/>
            <person name="Williams K.H."/>
            <person name="Hubbard S.S."/>
            <person name="Banfield J.F."/>
        </authorList>
    </citation>
    <scope>NUCLEOTIDE SEQUENCE [LARGE SCALE GENOMIC DNA]</scope>
</reference>
<name>A0A1F5YIW1_9BACT</name>
<protein>
    <submittedName>
        <fullName evidence="1">Uncharacterized protein</fullName>
    </submittedName>
</protein>
<sequence>MIEAISGIGPGTGFGPGSVSTGGCVFESSLGQNAFGRIASKNVDKAISAIALDAATARSEIVGEPIGMYRLKVKEVQYRDKLSGMIVIEPTLVSPDFNDEPIAVWTDAGEYGTGSQDEYQRIVSRANQLAKTEGNASMFWVSPGNETDGIITPHRAYLWVKNGDEVTAYAYSLVGSSESLSRVVNNLGYQQDNKEEPLESRSVIRGREDKQITHREVFNAVISSLSEDELEQSQQFIQHFKKEVDTPDNVRELRIAQYQEQYEKELRETYKNDIKQALESIASGLIALPGVLGEKQYSGLNAVSTISSNNLGPDKLTQVEFITKEQPNQEIYSQSLIESKQYYLRPNITPLINGFIKSPNSPVSAFDPDGQISPVNPTVPVDLAGPNNPALQIDPIEHVDKDNQQLGFSNIEKQSVQQDIQPAIPIIIVLPMLLEKIINKPIYSISGDKQPETTDRLIAGKRVKVVKSGAIGDDWIVDNMTNIDDSSEDQDLSSLLDIVILQLLFTPIDDQVSLSVPAGWMSQKEDLSPAQEEYIDITAVSDNPQLFTEDGLGIEIDAQDIIERISNYLKNLDEVLDLDDPEYQIPAIPKEIAVEIINIGKKIIKLYSLDNRLFPFNGPTSEDRSDEFLSLNRLSVLISAYFDESLEQEIKQYIAIFIYYEIQTFRHTDQSNNSLMEELAQSIKRISDDAFPFKIRLDFLSEGLRQVLKIENEPSSILLPKSDDFSKYIFVILYLLSTIRHTGSTQSRISLINILKRIELIGRRHREIIKLEIPQAKYSIERLYLGNNTNTGLGLNKKKVKKKKSIQFPKTVVIYCFSQNIVYQAV</sequence>
<accession>A0A1F5YIW1</accession>
<comment type="caution">
    <text evidence="1">The sequence shown here is derived from an EMBL/GenBank/DDBJ whole genome shotgun (WGS) entry which is preliminary data.</text>
</comment>
<dbReference type="Proteomes" id="UP000178230">
    <property type="component" value="Unassembled WGS sequence"/>
</dbReference>
<dbReference type="AlphaFoldDB" id="A0A1F5YIW1"/>